<evidence type="ECO:0000259" key="3">
    <source>
        <dbReference type="SMART" id="SM00062"/>
    </source>
</evidence>
<keyword evidence="5" id="KW-1185">Reference proteome</keyword>
<dbReference type="Proteomes" id="UP001549031">
    <property type="component" value="Unassembled WGS sequence"/>
</dbReference>
<comment type="subcellular location">
    <subcellularLocation>
        <location evidence="1">Periplasm</location>
    </subcellularLocation>
</comment>
<evidence type="ECO:0000256" key="2">
    <source>
        <dbReference type="ARBA" id="ARBA00022729"/>
    </source>
</evidence>
<sequence length="245" mass="26535">MMVSDALRAAFAPYKRLRVALNHGNRVLVSRDKTGDAYGITVDLARALAQRLELELEFIHYERAIDVSNNAAYDRFDICFLAVDPKRAETIAFTDPYIRIEGSYLAAPHCDVPDADTLVADGLPVGSVEGSAYTLDLSRKPGSKHLVVFADVHAALEALDKGAVAAIAGIRDVMQLEAEKRPGARVLDPPFMEILQAMGMPVGRPDAAQYLRDFVSDMARSGRVGEILERHGISAACAVVPSGEN</sequence>
<evidence type="ECO:0000313" key="4">
    <source>
        <dbReference type="EMBL" id="MET3587931.1"/>
    </source>
</evidence>
<dbReference type="InterPro" id="IPR001638">
    <property type="entry name" value="Solute-binding_3/MltF_N"/>
</dbReference>
<name>A0ABV2HBK6_9HYPH</name>
<proteinExistence type="predicted"/>
<evidence type="ECO:0000256" key="1">
    <source>
        <dbReference type="ARBA" id="ARBA00004418"/>
    </source>
</evidence>
<organism evidence="4 5">
    <name type="scientific">Pseudorhizobium tarimense</name>
    <dbReference type="NCBI Taxonomy" id="1079109"/>
    <lineage>
        <taxon>Bacteria</taxon>
        <taxon>Pseudomonadati</taxon>
        <taxon>Pseudomonadota</taxon>
        <taxon>Alphaproteobacteria</taxon>
        <taxon>Hyphomicrobiales</taxon>
        <taxon>Rhizobiaceae</taxon>
        <taxon>Rhizobium/Agrobacterium group</taxon>
        <taxon>Pseudorhizobium</taxon>
    </lineage>
</organism>
<dbReference type="Gene3D" id="3.40.190.10">
    <property type="entry name" value="Periplasmic binding protein-like II"/>
    <property type="match status" value="2"/>
</dbReference>
<dbReference type="SUPFAM" id="SSF53850">
    <property type="entry name" value="Periplasmic binding protein-like II"/>
    <property type="match status" value="1"/>
</dbReference>
<gene>
    <name evidence="4" type="ORF">ABID21_004063</name>
</gene>
<dbReference type="PANTHER" id="PTHR35936">
    <property type="entry name" value="MEMBRANE-BOUND LYTIC MUREIN TRANSGLYCOSYLASE F"/>
    <property type="match status" value="1"/>
</dbReference>
<protein>
    <submittedName>
        <fullName evidence="4">Polar amino acid transport system substrate-binding protein</fullName>
    </submittedName>
</protein>
<dbReference type="PANTHER" id="PTHR35936:SF17">
    <property type="entry name" value="ARGININE-BINDING EXTRACELLULAR PROTEIN ARTP"/>
    <property type="match status" value="1"/>
</dbReference>
<keyword evidence="2" id="KW-0732">Signal</keyword>
<dbReference type="SMART" id="SM00062">
    <property type="entry name" value="PBPb"/>
    <property type="match status" value="1"/>
</dbReference>
<dbReference type="Pfam" id="PF00497">
    <property type="entry name" value="SBP_bac_3"/>
    <property type="match status" value="1"/>
</dbReference>
<evidence type="ECO:0000313" key="5">
    <source>
        <dbReference type="Proteomes" id="UP001549031"/>
    </source>
</evidence>
<feature type="domain" description="Solute-binding protein family 3/N-terminal" evidence="3">
    <location>
        <begin position="16"/>
        <end position="235"/>
    </location>
</feature>
<accession>A0ABV2HBK6</accession>
<dbReference type="RefSeq" id="WP_354532453.1">
    <property type="nucleotide sequence ID" value="NZ_JBEPLJ010000017.1"/>
</dbReference>
<comment type="caution">
    <text evidence="4">The sequence shown here is derived from an EMBL/GenBank/DDBJ whole genome shotgun (WGS) entry which is preliminary data.</text>
</comment>
<reference evidence="4 5" key="1">
    <citation type="submission" date="2024-06" db="EMBL/GenBank/DDBJ databases">
        <title>Genomic Encyclopedia of Type Strains, Phase IV (KMG-IV): sequencing the most valuable type-strain genomes for metagenomic binning, comparative biology and taxonomic classification.</title>
        <authorList>
            <person name="Goeker M."/>
        </authorList>
    </citation>
    <scope>NUCLEOTIDE SEQUENCE [LARGE SCALE GENOMIC DNA]</scope>
    <source>
        <strain evidence="4 5">DSM 105042</strain>
    </source>
</reference>
<dbReference type="EMBL" id="JBEPLJ010000017">
    <property type="protein sequence ID" value="MET3587931.1"/>
    <property type="molecule type" value="Genomic_DNA"/>
</dbReference>